<sequence length="39" mass="4391">MLKLAKKAISYRYNQGIKAELGGKAKCSQNQSINYIVFL</sequence>
<accession>A0AAV3H1T3</accession>
<protein>
    <submittedName>
        <fullName evidence="1">Uncharacterized protein</fullName>
    </submittedName>
</protein>
<evidence type="ECO:0000313" key="2">
    <source>
        <dbReference type="Proteomes" id="UP000006402"/>
    </source>
</evidence>
<organism evidence="1 2">
    <name type="scientific">Enterococcus faecium R496</name>
    <dbReference type="NCBI Taxonomy" id="1134836"/>
    <lineage>
        <taxon>Bacteria</taxon>
        <taxon>Bacillati</taxon>
        <taxon>Bacillota</taxon>
        <taxon>Bacilli</taxon>
        <taxon>Lactobacillales</taxon>
        <taxon>Enterococcaceae</taxon>
        <taxon>Enterococcus</taxon>
    </lineage>
</organism>
<comment type="caution">
    <text evidence="1">The sequence shown here is derived from an EMBL/GenBank/DDBJ whole genome shotgun (WGS) entry which is preliminary data.</text>
</comment>
<name>A0AAV3H1T3_ENTFC</name>
<dbReference type="AlphaFoldDB" id="A0AAV3H1T3"/>
<dbReference type="Proteomes" id="UP000006402">
    <property type="component" value="Unassembled WGS sequence"/>
</dbReference>
<dbReference type="EMBL" id="AMAH01000010">
    <property type="protein sequence ID" value="EJX56307.1"/>
    <property type="molecule type" value="Genomic_DNA"/>
</dbReference>
<proteinExistence type="predicted"/>
<gene>
    <name evidence="1" type="ORF">HMPREF1378_00126</name>
</gene>
<reference evidence="1 2" key="1">
    <citation type="submission" date="2012-04" db="EMBL/GenBank/DDBJ databases">
        <authorList>
            <person name="Weinstock G."/>
            <person name="Sodergren E."/>
            <person name="Lobos E.A."/>
            <person name="Fulton L."/>
            <person name="Fulton R."/>
            <person name="Courtney L."/>
            <person name="Fronick C."/>
            <person name="O'Laughlin M."/>
            <person name="Godfrey J."/>
            <person name="Wilson R.M."/>
            <person name="Miner T."/>
            <person name="Farmer C."/>
            <person name="Delehaunty K."/>
            <person name="Cordes M."/>
            <person name="Minx P."/>
            <person name="Tomlinson C."/>
            <person name="Chen J."/>
            <person name="Wollam A."/>
            <person name="Pepin K.H."/>
            <person name="Bhonagiri V."/>
            <person name="Zhang X."/>
            <person name="Suruliraj S."/>
            <person name="Warren W."/>
            <person name="Mitreva M."/>
            <person name="Mardis E.R."/>
            <person name="Wilson R.K."/>
        </authorList>
    </citation>
    <scope>NUCLEOTIDE SEQUENCE [LARGE SCALE GENOMIC DNA]</scope>
    <source>
        <strain evidence="1 2">R496</strain>
    </source>
</reference>
<evidence type="ECO:0000313" key="1">
    <source>
        <dbReference type="EMBL" id="EJX56307.1"/>
    </source>
</evidence>